<feature type="domain" description="Outer membrane protein beta-barrel" evidence="1">
    <location>
        <begin position="23"/>
        <end position="190"/>
    </location>
</feature>
<gene>
    <name evidence="2" type="ORF">JR347_10645</name>
</gene>
<accession>A0A974WDI3</accession>
<name>A0A974WDI3_9BACT</name>
<dbReference type="EMBL" id="CP070608">
    <property type="protein sequence ID" value="QSE96074.1"/>
    <property type="molecule type" value="Genomic_DNA"/>
</dbReference>
<evidence type="ECO:0000313" key="3">
    <source>
        <dbReference type="Proteomes" id="UP000662783"/>
    </source>
</evidence>
<dbReference type="Pfam" id="PF13568">
    <property type="entry name" value="OMP_b-brl_2"/>
    <property type="match status" value="1"/>
</dbReference>
<dbReference type="RefSeq" id="WP_205720587.1">
    <property type="nucleotide sequence ID" value="NZ_CP070608.1"/>
</dbReference>
<sequence>MRLKSLLICLFFIISIKGISQHKVGLKFGASLSNSYQNEVFDDTNNLTSVLAGLNYNYFLNEKYHLDADLLYLTRGFNFEIFLRDAEGNQIGVEEAQFNYRYVSIPIKVGRHFGSTLSGYVNVGIVPSILIKATHETPAFLGRPEENLDVTDQVRSLDIGGIVELGGNYNLSDKLTLGLIASYLMSFTSLSTDEYFASDDIKLRSILISAGISYSISNKNND</sequence>
<dbReference type="InterPro" id="IPR011250">
    <property type="entry name" value="OMP/PagP_B-barrel"/>
</dbReference>
<protein>
    <submittedName>
        <fullName evidence="2">PorT family protein</fullName>
    </submittedName>
</protein>
<dbReference type="AlphaFoldDB" id="A0A974WDI3"/>
<dbReference type="Gene3D" id="2.40.160.20">
    <property type="match status" value="1"/>
</dbReference>
<dbReference type="InterPro" id="IPR025665">
    <property type="entry name" value="Beta-barrel_OMP_2"/>
</dbReference>
<proteinExistence type="predicted"/>
<reference evidence="2" key="1">
    <citation type="submission" date="2021-02" db="EMBL/GenBank/DDBJ databases">
        <title>Fulvivirga sp. S481 isolated from sea water.</title>
        <authorList>
            <person name="Bae S.S."/>
            <person name="Baek K."/>
        </authorList>
    </citation>
    <scope>NUCLEOTIDE SEQUENCE</scope>
    <source>
        <strain evidence="2">S481</strain>
    </source>
</reference>
<evidence type="ECO:0000259" key="1">
    <source>
        <dbReference type="Pfam" id="PF13568"/>
    </source>
</evidence>
<dbReference type="KEGG" id="fuv:JR347_10645"/>
<dbReference type="Proteomes" id="UP000662783">
    <property type="component" value="Chromosome"/>
</dbReference>
<dbReference type="SUPFAM" id="SSF56925">
    <property type="entry name" value="OMPA-like"/>
    <property type="match status" value="1"/>
</dbReference>
<keyword evidence="3" id="KW-1185">Reference proteome</keyword>
<evidence type="ECO:0000313" key="2">
    <source>
        <dbReference type="EMBL" id="QSE96074.1"/>
    </source>
</evidence>
<organism evidence="2 3">
    <name type="scientific">Fulvivirga lutea</name>
    <dbReference type="NCBI Taxonomy" id="2810512"/>
    <lineage>
        <taxon>Bacteria</taxon>
        <taxon>Pseudomonadati</taxon>
        <taxon>Bacteroidota</taxon>
        <taxon>Cytophagia</taxon>
        <taxon>Cytophagales</taxon>
        <taxon>Fulvivirgaceae</taxon>
        <taxon>Fulvivirga</taxon>
    </lineage>
</organism>